<proteinExistence type="predicted"/>
<dbReference type="AlphaFoldDB" id="A0AA86TRR3"/>
<accession>A0AA86TRR3</accession>
<dbReference type="Gramene" id="rna-AYBTSS11_LOCUS28504">
    <property type="protein sequence ID" value="CAJ1976367.1"/>
    <property type="gene ID" value="gene-AYBTSS11_LOCUS28504"/>
</dbReference>
<dbReference type="PANTHER" id="PTHR31549:SF259">
    <property type="match status" value="1"/>
</dbReference>
<feature type="compositionally biased region" description="Polar residues" evidence="1">
    <location>
        <begin position="255"/>
        <end position="267"/>
    </location>
</feature>
<dbReference type="InterPro" id="IPR004158">
    <property type="entry name" value="DUF247_pln"/>
</dbReference>
<dbReference type="PANTHER" id="PTHR31549">
    <property type="entry name" value="PROTEIN, PUTATIVE (DUF247)-RELATED-RELATED"/>
    <property type="match status" value="1"/>
</dbReference>
<dbReference type="Pfam" id="PF03140">
    <property type="entry name" value="DUF247"/>
    <property type="match status" value="1"/>
</dbReference>
<evidence type="ECO:0000313" key="2">
    <source>
        <dbReference type="EMBL" id="CAJ1976367.1"/>
    </source>
</evidence>
<feature type="region of interest" description="Disordered" evidence="1">
    <location>
        <begin position="228"/>
        <end position="267"/>
    </location>
</feature>
<reference evidence="2" key="1">
    <citation type="submission" date="2023-10" db="EMBL/GenBank/DDBJ databases">
        <authorList>
            <person name="Domelevo Entfellner J.-B."/>
        </authorList>
    </citation>
    <scope>NUCLEOTIDE SEQUENCE</scope>
</reference>
<keyword evidence="3" id="KW-1185">Reference proteome</keyword>
<dbReference type="EMBL" id="OY731407">
    <property type="protein sequence ID" value="CAJ1976367.1"/>
    <property type="molecule type" value="Genomic_DNA"/>
</dbReference>
<name>A0AA86TRR3_9FABA</name>
<dbReference type="Proteomes" id="UP001189624">
    <property type="component" value="Chromosome 10"/>
</dbReference>
<evidence type="ECO:0000256" key="1">
    <source>
        <dbReference type="SAM" id="MobiDB-lite"/>
    </source>
</evidence>
<evidence type="ECO:0000313" key="3">
    <source>
        <dbReference type="Proteomes" id="UP001189624"/>
    </source>
</evidence>
<sequence length="267" mass="29973">MSEVVEHSTDNMSVVINIDDKVQRVCVSPVPKSLSLGKPEAFTPHFLGLGPYHHNRSNLTMTDELKLAAAKRMGKDNCEIRISDVQPFYHQDAFNSSHYEEDKLLRDITTDGLFLLALLDWSLGAQPQQDTYFLTGKYGMPLVNSSSVELTMDAVVRDVFMLENQIPTDILEQINKVICHSDVRSQNLGAKMLSFCENHCPLVYSEELSENEEHDHLLDLMYHLVAPKPSESDTKTNEKALSSVKSKGKTDKTVETLNPDQSEGTKC</sequence>
<gene>
    <name evidence="2" type="ORF">AYBTSS11_LOCUS28504</name>
</gene>
<organism evidence="2 3">
    <name type="scientific">Sphenostylis stenocarpa</name>
    <dbReference type="NCBI Taxonomy" id="92480"/>
    <lineage>
        <taxon>Eukaryota</taxon>
        <taxon>Viridiplantae</taxon>
        <taxon>Streptophyta</taxon>
        <taxon>Embryophyta</taxon>
        <taxon>Tracheophyta</taxon>
        <taxon>Spermatophyta</taxon>
        <taxon>Magnoliopsida</taxon>
        <taxon>eudicotyledons</taxon>
        <taxon>Gunneridae</taxon>
        <taxon>Pentapetalae</taxon>
        <taxon>rosids</taxon>
        <taxon>fabids</taxon>
        <taxon>Fabales</taxon>
        <taxon>Fabaceae</taxon>
        <taxon>Papilionoideae</taxon>
        <taxon>50 kb inversion clade</taxon>
        <taxon>NPAAA clade</taxon>
        <taxon>indigoferoid/millettioid clade</taxon>
        <taxon>Phaseoleae</taxon>
        <taxon>Sphenostylis</taxon>
    </lineage>
</organism>
<protein>
    <submittedName>
        <fullName evidence="2">Uncharacterized protein</fullName>
    </submittedName>
</protein>